<evidence type="ECO:0000313" key="3">
    <source>
        <dbReference type="Proteomes" id="UP000001067"/>
    </source>
</evidence>
<dbReference type="HOGENOM" id="CLU_000384_42_8_1"/>
<dbReference type="Pfam" id="PF00078">
    <property type="entry name" value="RVT_1"/>
    <property type="match status" value="1"/>
</dbReference>
<dbReference type="PANTHER" id="PTHR24559">
    <property type="entry name" value="TRANSPOSON TY3-I GAG-POL POLYPROTEIN"/>
    <property type="match status" value="1"/>
</dbReference>
<dbReference type="InterPro" id="IPR043502">
    <property type="entry name" value="DNA/RNA_pol_sf"/>
</dbReference>
<evidence type="ECO:0000259" key="1">
    <source>
        <dbReference type="Pfam" id="PF00078"/>
    </source>
</evidence>
<dbReference type="InterPro" id="IPR043128">
    <property type="entry name" value="Rev_trsase/Diguanyl_cyclase"/>
</dbReference>
<dbReference type="eggNOG" id="KOG0017">
    <property type="taxonomic scope" value="Eukaryota"/>
</dbReference>
<dbReference type="AlphaFoldDB" id="E3RTK7"/>
<sequence length="68" mass="8030">MFVLKKDGKLRLCVDYRKLNNITIKNRYPLPNIIELRDRLSRAKIFTALDLRDGYHLIRIAKGEETEA</sequence>
<organism evidence="3">
    <name type="scientific">Pyrenophora teres f. teres (strain 0-1)</name>
    <name type="common">Barley net blotch fungus</name>
    <name type="synonym">Drechslera teres f. teres</name>
    <dbReference type="NCBI Taxonomy" id="861557"/>
    <lineage>
        <taxon>Eukaryota</taxon>
        <taxon>Fungi</taxon>
        <taxon>Dikarya</taxon>
        <taxon>Ascomycota</taxon>
        <taxon>Pezizomycotina</taxon>
        <taxon>Dothideomycetes</taxon>
        <taxon>Pleosporomycetidae</taxon>
        <taxon>Pleosporales</taxon>
        <taxon>Pleosporineae</taxon>
        <taxon>Pleosporaceae</taxon>
        <taxon>Pyrenophora</taxon>
    </lineage>
</organism>
<feature type="domain" description="Reverse transcriptase" evidence="1">
    <location>
        <begin position="4"/>
        <end position="63"/>
    </location>
</feature>
<dbReference type="InterPro" id="IPR000477">
    <property type="entry name" value="RT_dom"/>
</dbReference>
<dbReference type="Gene3D" id="3.30.70.270">
    <property type="match status" value="1"/>
</dbReference>
<protein>
    <recommendedName>
        <fullName evidence="1">Reverse transcriptase domain-containing protein</fullName>
    </recommendedName>
</protein>
<dbReference type="OrthoDB" id="5599418at2759"/>
<keyword evidence="3" id="KW-1185">Reference proteome</keyword>
<proteinExistence type="predicted"/>
<dbReference type="KEGG" id="pte:PTT_12352"/>
<dbReference type="InterPro" id="IPR053134">
    <property type="entry name" value="RNA-dir_DNA_polymerase"/>
</dbReference>
<evidence type="ECO:0000313" key="2">
    <source>
        <dbReference type="EMBL" id="EFQ90942.1"/>
    </source>
</evidence>
<dbReference type="PANTHER" id="PTHR24559:SF444">
    <property type="entry name" value="REVERSE TRANSCRIPTASE DOMAIN-CONTAINING PROTEIN"/>
    <property type="match status" value="1"/>
</dbReference>
<dbReference type="STRING" id="861557.E3RTK7"/>
<reference evidence="2 3" key="1">
    <citation type="journal article" date="2010" name="Genome Biol.">
        <title>A first genome assembly of the barley fungal pathogen Pyrenophora teres f. teres.</title>
        <authorList>
            <person name="Ellwood S.R."/>
            <person name="Liu Z."/>
            <person name="Syme R.A."/>
            <person name="Lai Z."/>
            <person name="Hane J.K."/>
            <person name="Keiper F."/>
            <person name="Moffat C.S."/>
            <person name="Oliver R.P."/>
            <person name="Friesen T.L."/>
        </authorList>
    </citation>
    <scope>NUCLEOTIDE SEQUENCE [LARGE SCALE GENOMIC DNA]</scope>
    <source>
        <strain evidence="2 3">0-1</strain>
    </source>
</reference>
<name>E3RTK7_PYRTT</name>
<dbReference type="Proteomes" id="UP000001067">
    <property type="component" value="Unassembled WGS sequence"/>
</dbReference>
<gene>
    <name evidence="2" type="ORF">PTT_12352</name>
</gene>
<accession>E3RTK7</accession>
<dbReference type="EMBL" id="GL535004">
    <property type="protein sequence ID" value="EFQ90942.1"/>
    <property type="molecule type" value="Genomic_DNA"/>
</dbReference>
<dbReference type="Gene3D" id="3.10.10.10">
    <property type="entry name" value="HIV Type 1 Reverse Transcriptase, subunit A, domain 1"/>
    <property type="match status" value="1"/>
</dbReference>
<dbReference type="SUPFAM" id="SSF56672">
    <property type="entry name" value="DNA/RNA polymerases"/>
    <property type="match status" value="1"/>
</dbReference>